<dbReference type="EMBL" id="QQWG01000018">
    <property type="protein sequence ID" value="RRG19616.1"/>
    <property type="molecule type" value="Genomic_DNA"/>
</dbReference>
<evidence type="ECO:0000313" key="2">
    <source>
        <dbReference type="EMBL" id="RRG19616.1"/>
    </source>
</evidence>
<dbReference type="OrthoDB" id="1467719at2"/>
<comment type="caution">
    <text evidence="2">The sequence shown here is derived from an EMBL/GenBank/DDBJ whole genome shotgun (WGS) entry which is preliminary data.</text>
</comment>
<dbReference type="AlphaFoldDB" id="A0A425XXX7"/>
<protein>
    <submittedName>
        <fullName evidence="2">Septum formation initiator family protein</fullName>
    </submittedName>
</protein>
<gene>
    <name evidence="2" type="ORF">DWB61_14585</name>
</gene>
<feature type="transmembrane region" description="Helical" evidence="1">
    <location>
        <begin position="9"/>
        <end position="31"/>
    </location>
</feature>
<keyword evidence="1" id="KW-0812">Transmembrane</keyword>
<evidence type="ECO:0000313" key="3">
    <source>
        <dbReference type="Proteomes" id="UP000285794"/>
    </source>
</evidence>
<evidence type="ECO:0000256" key="1">
    <source>
        <dbReference type="SAM" id="Phobius"/>
    </source>
</evidence>
<keyword evidence="3" id="KW-1185">Reference proteome</keyword>
<accession>A0A425XXX7</accession>
<dbReference type="InterPro" id="IPR007060">
    <property type="entry name" value="FtsL/DivIC"/>
</dbReference>
<keyword evidence="1" id="KW-0472">Membrane</keyword>
<reference evidence="2 3" key="1">
    <citation type="submission" date="2018-07" db="EMBL/GenBank/DDBJ databases">
        <title>Draft genome sequence of Ancylomarina sp. M1P.</title>
        <authorList>
            <person name="Yadav S."/>
            <person name="Villanueva L."/>
            <person name="Damste J.S.S."/>
        </authorList>
    </citation>
    <scope>NUCLEOTIDE SEQUENCE [LARGE SCALE GENOMIC DNA]</scope>
    <source>
        <strain evidence="2 3">M1P</strain>
    </source>
</reference>
<organism evidence="2 3">
    <name type="scientific">Ancylomarina euxinus</name>
    <dbReference type="NCBI Taxonomy" id="2283627"/>
    <lineage>
        <taxon>Bacteria</taxon>
        <taxon>Pseudomonadati</taxon>
        <taxon>Bacteroidota</taxon>
        <taxon>Bacteroidia</taxon>
        <taxon>Marinilabiliales</taxon>
        <taxon>Marinifilaceae</taxon>
        <taxon>Ancylomarina</taxon>
    </lineage>
</organism>
<keyword evidence="1" id="KW-1133">Transmembrane helix</keyword>
<dbReference type="Pfam" id="PF04977">
    <property type="entry name" value="DivIC"/>
    <property type="match status" value="1"/>
</dbReference>
<dbReference type="RefSeq" id="WP_125031625.1">
    <property type="nucleotide sequence ID" value="NZ_JAPXVP010000015.1"/>
</dbReference>
<proteinExistence type="predicted"/>
<sequence>MGKSKIKSLLIKAISNKFSISLLVFFLWLFFFDQHSIWERKEYTNKIEALSEEKKHFLTKIKKDKESIHELKTNRENLEKFAREQYLMKKKNEDIFIIIEKE</sequence>
<name>A0A425XXX7_9BACT</name>
<dbReference type="Proteomes" id="UP000285794">
    <property type="component" value="Unassembled WGS sequence"/>
</dbReference>